<evidence type="ECO:0000256" key="6">
    <source>
        <dbReference type="ARBA" id="ARBA00023136"/>
    </source>
</evidence>
<keyword evidence="3" id="KW-0488">Methylation</keyword>
<dbReference type="Pfam" id="PF00015">
    <property type="entry name" value="MCPsignal"/>
    <property type="match status" value="1"/>
</dbReference>
<sequence>MPLRLKLVLSYLAIGLIPVLLMAFMAYQQASQTLREQTLNTLEAVANIKQRQLLDGWQSRHNQLSSLAANLAGNYQGLDRNALISAANYDRPIFENFIETFGFRDLKLIAGDGQQIFGVQRDADAGRDSPLAHLVQASLNERRALIGDLAVNPQTGEPSQFLVAPIITEHEVIALLALELPLAPLNEVMQTRQGLGDAGETYLVGGDLRLRSDSVRVEGQRVERAAHPAAPLAGAAIVRALQGEQGRLSEAGLDGRPALKAFVPLAFAGQRWALIAEMDQDQAFAPVRALLWQLLTLALLTIAAVALATWLISRSVMRPLGGEPSSMAALARRLAAGELQLAGDGAAHGGLMQALQDMATAWREVIARLRQASQAVGAASGDILGAAGQTSSRLDQQQEALELVVSAVDQMAATVQEIAANASQSADGSAAAREAFAAMQATLQHMIGRQDQLLDGLRQADRVVHTLAGNSQQIGAVLAVIRGIAEQTNLLALNAAIEAARAGEQGRGFAVVADEVRHLALRTRSATEEIVPIIDALGDSASQALTRMQGASAQAQGLEDETQAVLGSLGRLDDSLQGVHALAFQIAAAAEQQAATTAEVNQHMHQLHEMTGENRQTAAHTRDCGEQLRTLAGSQEQLVAHFRL</sequence>
<dbReference type="InterPro" id="IPR004090">
    <property type="entry name" value="Chemotax_Me-accpt_rcpt"/>
</dbReference>
<evidence type="ECO:0000256" key="9">
    <source>
        <dbReference type="PROSITE-ProRule" id="PRU00284"/>
    </source>
</evidence>
<dbReference type="InterPro" id="IPR004089">
    <property type="entry name" value="MCPsignal_dom"/>
</dbReference>
<organism evidence="12 13">
    <name type="scientific">Pseudomonas benzenivorans</name>
    <dbReference type="NCBI Taxonomy" id="556533"/>
    <lineage>
        <taxon>Bacteria</taxon>
        <taxon>Pseudomonadati</taxon>
        <taxon>Pseudomonadota</taxon>
        <taxon>Gammaproteobacteria</taxon>
        <taxon>Pseudomonadales</taxon>
        <taxon>Pseudomonadaceae</taxon>
        <taxon>Pseudomonas</taxon>
    </lineage>
</organism>
<name>A0ABZ0PUU7_9PSED</name>
<dbReference type="Proteomes" id="UP001305928">
    <property type="component" value="Chromosome"/>
</dbReference>
<accession>A0ABZ0PUU7</accession>
<feature type="transmembrane region" description="Helical" evidence="10">
    <location>
        <begin position="7"/>
        <end position="27"/>
    </location>
</feature>
<dbReference type="SUPFAM" id="SSF58104">
    <property type="entry name" value="Methyl-accepting chemotaxis protein (MCP) signaling domain"/>
    <property type="match status" value="1"/>
</dbReference>
<evidence type="ECO:0000256" key="5">
    <source>
        <dbReference type="ARBA" id="ARBA00022989"/>
    </source>
</evidence>
<reference evidence="12 13" key="1">
    <citation type="submission" date="2023-11" db="EMBL/GenBank/DDBJ databases">
        <title>Complete genome of Pseudomonas benzenivorans BA3361.</title>
        <authorList>
            <person name="Shin S.Y."/>
            <person name="Song J."/>
            <person name="Kang H."/>
        </authorList>
    </citation>
    <scope>NUCLEOTIDE SEQUENCE [LARGE SCALE GENOMIC DNA]</scope>
    <source>
        <strain evidence="12 13">HNIBRBA3361</strain>
    </source>
</reference>
<feature type="transmembrane region" description="Helical" evidence="10">
    <location>
        <begin position="290"/>
        <end position="312"/>
    </location>
</feature>
<evidence type="ECO:0000256" key="7">
    <source>
        <dbReference type="ARBA" id="ARBA00023224"/>
    </source>
</evidence>
<evidence type="ECO:0000256" key="1">
    <source>
        <dbReference type="ARBA" id="ARBA00004236"/>
    </source>
</evidence>
<keyword evidence="6 10" id="KW-0472">Membrane</keyword>
<dbReference type="PRINTS" id="PR00260">
    <property type="entry name" value="CHEMTRNSDUCR"/>
</dbReference>
<keyword evidence="4 10" id="KW-0812">Transmembrane</keyword>
<gene>
    <name evidence="12" type="ORF">SBP02_15880</name>
</gene>
<comment type="subcellular location">
    <subcellularLocation>
        <location evidence="1">Cell membrane</location>
    </subcellularLocation>
</comment>
<evidence type="ECO:0000259" key="11">
    <source>
        <dbReference type="PROSITE" id="PS50111"/>
    </source>
</evidence>
<evidence type="ECO:0000313" key="13">
    <source>
        <dbReference type="Proteomes" id="UP001305928"/>
    </source>
</evidence>
<proteinExistence type="inferred from homology"/>
<protein>
    <submittedName>
        <fullName evidence="12">Methyl-accepting chemotaxis protein</fullName>
    </submittedName>
</protein>
<keyword evidence="5 10" id="KW-1133">Transmembrane helix</keyword>
<evidence type="ECO:0000256" key="4">
    <source>
        <dbReference type="ARBA" id="ARBA00022692"/>
    </source>
</evidence>
<evidence type="ECO:0000256" key="3">
    <source>
        <dbReference type="ARBA" id="ARBA00022481"/>
    </source>
</evidence>
<feature type="domain" description="Methyl-accepting transducer" evidence="11">
    <location>
        <begin position="372"/>
        <end position="608"/>
    </location>
</feature>
<keyword evidence="13" id="KW-1185">Reference proteome</keyword>
<keyword evidence="2" id="KW-1003">Cell membrane</keyword>
<dbReference type="EMBL" id="CP137892">
    <property type="protein sequence ID" value="WPC04239.1"/>
    <property type="molecule type" value="Genomic_DNA"/>
</dbReference>
<evidence type="ECO:0000256" key="2">
    <source>
        <dbReference type="ARBA" id="ARBA00022475"/>
    </source>
</evidence>
<evidence type="ECO:0000256" key="8">
    <source>
        <dbReference type="ARBA" id="ARBA00029447"/>
    </source>
</evidence>
<dbReference type="Gene3D" id="1.10.287.950">
    <property type="entry name" value="Methyl-accepting chemotaxis protein"/>
    <property type="match status" value="1"/>
</dbReference>
<dbReference type="PANTHER" id="PTHR32089">
    <property type="entry name" value="METHYL-ACCEPTING CHEMOTAXIS PROTEIN MCPB"/>
    <property type="match status" value="1"/>
</dbReference>
<dbReference type="PANTHER" id="PTHR32089:SF112">
    <property type="entry name" value="LYSOZYME-LIKE PROTEIN-RELATED"/>
    <property type="match status" value="1"/>
</dbReference>
<dbReference type="SMART" id="SM00283">
    <property type="entry name" value="MA"/>
    <property type="match status" value="1"/>
</dbReference>
<keyword evidence="7 9" id="KW-0807">Transducer</keyword>
<evidence type="ECO:0000313" key="12">
    <source>
        <dbReference type="EMBL" id="WPC04239.1"/>
    </source>
</evidence>
<comment type="similarity">
    <text evidence="8">Belongs to the methyl-accepting chemotaxis (MCP) protein family.</text>
</comment>
<evidence type="ECO:0000256" key="10">
    <source>
        <dbReference type="SAM" id="Phobius"/>
    </source>
</evidence>
<dbReference type="PROSITE" id="PS50111">
    <property type="entry name" value="CHEMOTAXIS_TRANSDUC_2"/>
    <property type="match status" value="1"/>
</dbReference>